<evidence type="ECO:0000313" key="1">
    <source>
        <dbReference type="EMBL" id="KXS15712.1"/>
    </source>
</evidence>
<reference evidence="1 2" key="1">
    <citation type="journal article" date="2015" name="Genome Biol. Evol.">
        <title>Phylogenomic analyses indicate that early fungi evolved digesting cell walls of algal ancestors of land plants.</title>
        <authorList>
            <person name="Chang Y."/>
            <person name="Wang S."/>
            <person name="Sekimoto S."/>
            <person name="Aerts A.L."/>
            <person name="Choi C."/>
            <person name="Clum A."/>
            <person name="LaButti K.M."/>
            <person name="Lindquist E.A."/>
            <person name="Yee Ngan C."/>
            <person name="Ohm R.A."/>
            <person name="Salamov A.A."/>
            <person name="Grigoriev I.V."/>
            <person name="Spatafora J.W."/>
            <person name="Berbee M.L."/>
        </authorList>
    </citation>
    <scope>NUCLEOTIDE SEQUENCE [LARGE SCALE GENOMIC DNA]</scope>
    <source>
        <strain evidence="1 2">JEL478</strain>
    </source>
</reference>
<sequence>MSDAGCGATTSVHATSGGSSAARGVDICFICLSKVELRGEAPILNPGGLPFTKCLGTVSLRTPIALDKLQRGAPIHGSTQLGHNASMVGSNWAGQPTDYVPHNPVQDDNLVDTTPLTATQVAERVDLRTLLQVTLDAEHVSIPVTKEVSGEPKASAFVPCASYRNSRMHYPSQTRSSNRPTHAPPVMCQVGGHQENAVIHGGGDGRGGQVVAGGVFRNYRKIGLQLGVNINSRRLQSNPVKAIFVMTDEQNTAREDWMGAVVTAAELKLLLEIARRTSGSFNYAETEPSVPSQASVFKTLPIPFPHPPDVTIVQVTSGGQAGQAVMEQDGHAISVKYKDILYDERKVVLLEANLGPIDEAFVQLMLIIDQASFRARDTSRDSTERVTIAALTVNRTTGKIDTASRIRSSGRCNQTSRAERSGVGIQLRQGSATENQVQFGGYFTGAHEYTADSSLTPNDQDTLTVEQGYHSPLISDATMDMNRVSLYTSYHTEGWRHWATEAAMTLTAERSTNTGATETGDQFLTDTIKSYATIPNDTNAEQE</sequence>
<dbReference type="AlphaFoldDB" id="A0A139AFW1"/>
<dbReference type="OrthoDB" id="299997at2759"/>
<organism evidence="1 2">
    <name type="scientific">Gonapodya prolifera (strain JEL478)</name>
    <name type="common">Monoblepharis prolifera</name>
    <dbReference type="NCBI Taxonomy" id="1344416"/>
    <lineage>
        <taxon>Eukaryota</taxon>
        <taxon>Fungi</taxon>
        <taxon>Fungi incertae sedis</taxon>
        <taxon>Chytridiomycota</taxon>
        <taxon>Chytridiomycota incertae sedis</taxon>
        <taxon>Monoblepharidomycetes</taxon>
        <taxon>Monoblepharidales</taxon>
        <taxon>Gonapodyaceae</taxon>
        <taxon>Gonapodya</taxon>
    </lineage>
</organism>
<name>A0A139AFW1_GONPJ</name>
<keyword evidence="2" id="KW-1185">Reference proteome</keyword>
<dbReference type="Proteomes" id="UP000070544">
    <property type="component" value="Unassembled WGS sequence"/>
</dbReference>
<proteinExistence type="predicted"/>
<dbReference type="EMBL" id="KQ965760">
    <property type="protein sequence ID" value="KXS15712.1"/>
    <property type="molecule type" value="Genomic_DNA"/>
</dbReference>
<accession>A0A139AFW1</accession>
<protein>
    <submittedName>
        <fullName evidence="1">Uncharacterized protein</fullName>
    </submittedName>
</protein>
<gene>
    <name evidence="1" type="ORF">M427DRAFT_44311</name>
</gene>
<evidence type="ECO:0000313" key="2">
    <source>
        <dbReference type="Proteomes" id="UP000070544"/>
    </source>
</evidence>